<dbReference type="EMBL" id="ACFE01000003">
    <property type="protein sequence ID" value="EEE17101.1"/>
    <property type="molecule type" value="Genomic_DNA"/>
</dbReference>
<evidence type="ECO:0000313" key="2">
    <source>
        <dbReference type="Proteomes" id="UP000004070"/>
    </source>
</evidence>
<dbReference type="GeneID" id="84905292"/>
<evidence type="ECO:0000313" key="1">
    <source>
        <dbReference type="EMBL" id="EEE17101.1"/>
    </source>
</evidence>
<reference evidence="1 2" key="1">
    <citation type="submission" date="2009-01" db="EMBL/GenBank/DDBJ databases">
        <authorList>
            <person name="Madupu R."/>
            <person name="Sebastian Y."/>
            <person name="Durkin A.S."/>
            <person name="Torralba M."/>
            <person name="Methe B."/>
            <person name="Sutton G.G."/>
            <person name="Strausberg R.L."/>
            <person name="Nelson K.E."/>
        </authorList>
    </citation>
    <scope>NUCLEOTIDE SEQUENCE [LARGE SCALE GENOMIC DNA]</scope>
    <source>
        <strain evidence="1 2">ATCC 49626</strain>
    </source>
</reference>
<proteinExistence type="predicted"/>
<accession>B9CN58</accession>
<evidence type="ECO:0008006" key="3">
    <source>
        <dbReference type="Google" id="ProtNLM"/>
    </source>
</evidence>
<gene>
    <name evidence="1" type="ORF">ATORI0001_1017</name>
</gene>
<dbReference type="InterPro" id="IPR025518">
    <property type="entry name" value="DUF4406"/>
</dbReference>
<organism evidence="1 2">
    <name type="scientific">Lancefieldella rimae (strain ATCC 49626 / DSM 7090 / CCUG 31168 / NBRC 15546 / VPI D140H-11A)</name>
    <name type="common">Atopobium rimae</name>
    <dbReference type="NCBI Taxonomy" id="553184"/>
    <lineage>
        <taxon>Bacteria</taxon>
        <taxon>Bacillati</taxon>
        <taxon>Actinomycetota</taxon>
        <taxon>Coriobacteriia</taxon>
        <taxon>Coriobacteriales</taxon>
        <taxon>Atopobiaceae</taxon>
        <taxon>Lancefieldella</taxon>
    </lineage>
</organism>
<dbReference type="SUPFAM" id="SSF52309">
    <property type="entry name" value="N-(deoxy)ribosyltransferase-like"/>
    <property type="match status" value="1"/>
</dbReference>
<dbReference type="RefSeq" id="WP_003150002.1">
    <property type="nucleotide sequence ID" value="NZ_ACFE01000003.1"/>
</dbReference>
<comment type="caution">
    <text evidence="1">The sequence shown here is derived from an EMBL/GenBank/DDBJ whole genome shotgun (WGS) entry which is preliminary data.</text>
</comment>
<dbReference type="Proteomes" id="UP000004070">
    <property type="component" value="Unassembled WGS sequence"/>
</dbReference>
<dbReference type="AlphaFoldDB" id="B9CN58"/>
<protein>
    <recommendedName>
        <fullName evidence="3">DUF4406 domain-containing protein</fullName>
    </recommendedName>
</protein>
<dbReference type="STRING" id="1383.IV60_GL001423"/>
<sequence length="155" mass="17155">MNIEIMADDLSDKETIKLHNLVRKNPHLKDLVKLISEIQGKSVFLSGPITGVDGYKDRFADAAEVIKALGANTVFNPAAEIPDNTEREEAMRICTGKIITSDCVITLPGWQDSEGACFEYVASEICGITHYELKELITKSVLQQIKEDKGDSDDR</sequence>
<dbReference type="Pfam" id="PF14359">
    <property type="entry name" value="DUF4406"/>
    <property type="match status" value="1"/>
</dbReference>
<dbReference type="Gene3D" id="3.40.50.450">
    <property type="match status" value="1"/>
</dbReference>
<name>B9CN58_LANR4</name>